<dbReference type="RefSeq" id="WP_369314481.1">
    <property type="nucleotide sequence ID" value="NZ_JBEHZE010000001.1"/>
</dbReference>
<proteinExistence type="predicted"/>
<reference evidence="3 4" key="1">
    <citation type="submission" date="2024-05" db="EMBL/GenBank/DDBJ databases">
        <title>Three bacterial strains, DH-69, EH-24, and ECK-19 isolated from coastal sediments.</title>
        <authorList>
            <person name="Ye Y.-Q."/>
            <person name="Du Z.-J."/>
        </authorList>
    </citation>
    <scope>NUCLEOTIDE SEQUENCE [LARGE SCALE GENOMIC DNA]</scope>
    <source>
        <strain evidence="3 4">ECK-19</strain>
    </source>
</reference>
<protein>
    <submittedName>
        <fullName evidence="3">Nucleotidyltransferase family protein</fullName>
    </submittedName>
</protein>
<evidence type="ECO:0000256" key="1">
    <source>
        <dbReference type="ARBA" id="ARBA00022842"/>
    </source>
</evidence>
<dbReference type="SUPFAM" id="SSF53448">
    <property type="entry name" value="Nucleotide-diphospho-sugar transferases"/>
    <property type="match status" value="1"/>
</dbReference>
<dbReference type="InterPro" id="IPR029044">
    <property type="entry name" value="Nucleotide-diphossugar_trans"/>
</dbReference>
<name>A0ABV3Z6R7_9PROT</name>
<organism evidence="3 4">
    <name type="scientific">Hyphococcus lacteus</name>
    <dbReference type="NCBI Taxonomy" id="3143536"/>
    <lineage>
        <taxon>Bacteria</taxon>
        <taxon>Pseudomonadati</taxon>
        <taxon>Pseudomonadota</taxon>
        <taxon>Alphaproteobacteria</taxon>
        <taxon>Parvularculales</taxon>
        <taxon>Parvularculaceae</taxon>
        <taxon>Hyphococcus</taxon>
    </lineage>
</organism>
<dbReference type="Gene3D" id="3.90.550.10">
    <property type="entry name" value="Spore Coat Polysaccharide Biosynthesis Protein SpsA, Chain A"/>
    <property type="match status" value="1"/>
</dbReference>
<accession>A0ABV3Z6R7</accession>
<dbReference type="Proteomes" id="UP001560685">
    <property type="component" value="Unassembled WGS sequence"/>
</dbReference>
<keyword evidence="4" id="KW-1185">Reference proteome</keyword>
<sequence length="194" mass="20874">MKLSDTGVVVLASGLSKRFGRQNKLLAMLNGRPIAEYIADTIHKTEIRSRIVVVPNGEVMLSDIFRKRNFQIVENQTAELGQGASLSLGVSALSQNAGVKAVFVCLADMPFIQPEIFADLASAIDDRRAAICTDGRQHTPPALFTREAFPGLISLTGDQGAKRVLDSLSGIAEVVVSAVCLKDIDHPEDLLTDD</sequence>
<dbReference type="CDD" id="cd04182">
    <property type="entry name" value="GT_2_like_f"/>
    <property type="match status" value="1"/>
</dbReference>
<gene>
    <name evidence="3" type="ORF">ABFZ84_13170</name>
</gene>
<evidence type="ECO:0000313" key="4">
    <source>
        <dbReference type="Proteomes" id="UP001560685"/>
    </source>
</evidence>
<evidence type="ECO:0000259" key="2">
    <source>
        <dbReference type="Pfam" id="PF12804"/>
    </source>
</evidence>
<evidence type="ECO:0000313" key="3">
    <source>
        <dbReference type="EMBL" id="MEX6634500.1"/>
    </source>
</evidence>
<dbReference type="Pfam" id="PF12804">
    <property type="entry name" value="NTP_transf_3"/>
    <property type="match status" value="1"/>
</dbReference>
<dbReference type="InterPro" id="IPR025877">
    <property type="entry name" value="MobA-like_NTP_Trfase"/>
</dbReference>
<dbReference type="PANTHER" id="PTHR43777:SF1">
    <property type="entry name" value="MOLYBDENUM COFACTOR CYTIDYLYLTRANSFERASE"/>
    <property type="match status" value="1"/>
</dbReference>
<keyword evidence="1" id="KW-0460">Magnesium</keyword>
<dbReference type="EMBL" id="JBEHZE010000001">
    <property type="protein sequence ID" value="MEX6634500.1"/>
    <property type="molecule type" value="Genomic_DNA"/>
</dbReference>
<dbReference type="PANTHER" id="PTHR43777">
    <property type="entry name" value="MOLYBDENUM COFACTOR CYTIDYLYLTRANSFERASE"/>
    <property type="match status" value="1"/>
</dbReference>
<comment type="caution">
    <text evidence="3">The sequence shown here is derived from an EMBL/GenBank/DDBJ whole genome shotgun (WGS) entry which is preliminary data.</text>
</comment>
<feature type="domain" description="MobA-like NTP transferase" evidence="2">
    <location>
        <begin position="8"/>
        <end position="168"/>
    </location>
</feature>